<feature type="transmembrane region" description="Helical" evidence="1">
    <location>
        <begin position="6"/>
        <end position="25"/>
    </location>
</feature>
<reference evidence="2 3" key="1">
    <citation type="submission" date="2022-05" db="EMBL/GenBank/DDBJ databases">
        <title>Genome Sequencing of Bee-Associated Microbes.</title>
        <authorList>
            <person name="Dunlap C."/>
        </authorList>
    </citation>
    <scope>NUCLEOTIDE SEQUENCE [LARGE SCALE GENOMIC DNA]</scope>
    <source>
        <strain evidence="2 3">NRRL B-04010</strain>
    </source>
</reference>
<feature type="transmembrane region" description="Helical" evidence="1">
    <location>
        <begin position="389"/>
        <end position="408"/>
    </location>
</feature>
<dbReference type="EMBL" id="JAMDNP010000050">
    <property type="protein sequence ID" value="MCY9763228.1"/>
    <property type="molecule type" value="Genomic_DNA"/>
</dbReference>
<evidence type="ECO:0000313" key="3">
    <source>
        <dbReference type="Proteomes" id="UP001527181"/>
    </source>
</evidence>
<feature type="transmembrane region" description="Helical" evidence="1">
    <location>
        <begin position="300"/>
        <end position="319"/>
    </location>
</feature>
<evidence type="ECO:0000256" key="1">
    <source>
        <dbReference type="SAM" id="Phobius"/>
    </source>
</evidence>
<keyword evidence="1" id="KW-1133">Transmembrane helix</keyword>
<keyword evidence="1" id="KW-0472">Membrane</keyword>
<sequence>MSWEITGIAFLLCLLFLMAFVIIAMKEDGKTSPTNVWRRYFTKQRIGARINRILLKSYVVFDRIPVLSKYKNKVRKRLEVLQVYDELNIRKQTMKISLIALSTVAFSSLAIIIFNEDVVTTFLVVLGAVVINGLITDTFVHRIEDRLLKNSVNMFEDTAVIYEELNIVEDAIYEAAQSAHPDAAKHGNKIYEILLDKEPKKALESYHTVSPNRWYRFFARMALWVKEYGDRQVKNGSLFKQSIGKLVSEMNYELRRRDRLNYILKGLATIAILPVLFTGALRDWAKNNFPIMDEFYNSKVGLLILISFYALVLISYLIVRKMLENDEARYMGNKNRIEWEKFLYEKTPARIVVDSLKPKSFHSRYKKLSLLLKQANSHLTVEWLYIQRIVVTILCFIVTISVFVLMHINTTSNILNNPIQGFGMYGKLSEADLSKAKENTAFDRGIISKLKNMKQVDKETIVQVVSGESDVDRNDKTVLSAANRIYEKYNLLQVEYFKWWELVTGILISMIAFNSPVWLLILQKRIREMEMHDEVDQFNSVISILREFERMDVETLLEWLEPFAVIFQESIRKCINEYSSGCLSALESMKEESPFPEFQRLVDKFINAVERVPLRVAFDDLERAQEHYREIRKEHHNRIIEKKAFYGSALGLAPLFYLVTMYLVVPMIYLSVSEMGSSMRHIRNL</sequence>
<evidence type="ECO:0000313" key="2">
    <source>
        <dbReference type="EMBL" id="MCY9763228.1"/>
    </source>
</evidence>
<dbReference type="Proteomes" id="UP001527181">
    <property type="component" value="Unassembled WGS sequence"/>
</dbReference>
<feature type="transmembrane region" description="Helical" evidence="1">
    <location>
        <begin position="120"/>
        <end position="140"/>
    </location>
</feature>
<feature type="transmembrane region" description="Helical" evidence="1">
    <location>
        <begin position="499"/>
        <end position="522"/>
    </location>
</feature>
<name>A0ABT4H375_PAEAL</name>
<keyword evidence="3" id="KW-1185">Reference proteome</keyword>
<proteinExistence type="predicted"/>
<feature type="transmembrane region" description="Helical" evidence="1">
    <location>
        <begin position="96"/>
        <end position="114"/>
    </location>
</feature>
<dbReference type="RefSeq" id="WP_268600159.1">
    <property type="nucleotide sequence ID" value="NZ_JAMDNP010000050.1"/>
</dbReference>
<gene>
    <name evidence="2" type="ORF">M5X12_22090</name>
</gene>
<accession>A0ABT4H375</accession>
<organism evidence="2 3">
    <name type="scientific">Paenibacillus alvei</name>
    <name type="common">Bacillus alvei</name>
    <dbReference type="NCBI Taxonomy" id="44250"/>
    <lineage>
        <taxon>Bacteria</taxon>
        <taxon>Bacillati</taxon>
        <taxon>Bacillota</taxon>
        <taxon>Bacilli</taxon>
        <taxon>Bacillales</taxon>
        <taxon>Paenibacillaceae</taxon>
        <taxon>Paenibacillus</taxon>
    </lineage>
</organism>
<feature type="transmembrane region" description="Helical" evidence="1">
    <location>
        <begin position="262"/>
        <end position="280"/>
    </location>
</feature>
<feature type="transmembrane region" description="Helical" evidence="1">
    <location>
        <begin position="644"/>
        <end position="669"/>
    </location>
</feature>
<protein>
    <recommendedName>
        <fullName evidence="4">Flp pilus assembly protein TadB</fullName>
    </recommendedName>
</protein>
<comment type="caution">
    <text evidence="2">The sequence shown here is derived from an EMBL/GenBank/DDBJ whole genome shotgun (WGS) entry which is preliminary data.</text>
</comment>
<keyword evidence="1" id="KW-0812">Transmembrane</keyword>
<evidence type="ECO:0008006" key="4">
    <source>
        <dbReference type="Google" id="ProtNLM"/>
    </source>
</evidence>